<keyword evidence="3" id="KW-1185">Reference proteome</keyword>
<evidence type="ECO:0000256" key="1">
    <source>
        <dbReference type="SAM" id="MobiDB-lite"/>
    </source>
</evidence>
<dbReference type="EMBL" id="CALNXK010000202">
    <property type="protein sequence ID" value="CAH3175584.1"/>
    <property type="molecule type" value="Genomic_DNA"/>
</dbReference>
<gene>
    <name evidence="2" type="ORF">PLOB_00017093</name>
</gene>
<comment type="caution">
    <text evidence="2">The sequence shown here is derived from an EMBL/GenBank/DDBJ whole genome shotgun (WGS) entry which is preliminary data.</text>
</comment>
<evidence type="ECO:0000313" key="3">
    <source>
        <dbReference type="Proteomes" id="UP001159405"/>
    </source>
</evidence>
<accession>A0ABN8RCF5</accession>
<evidence type="ECO:0000313" key="2">
    <source>
        <dbReference type="EMBL" id="CAH3175584.1"/>
    </source>
</evidence>
<feature type="compositionally biased region" description="Polar residues" evidence="1">
    <location>
        <begin position="15"/>
        <end position="47"/>
    </location>
</feature>
<name>A0ABN8RCF5_9CNID</name>
<protein>
    <recommendedName>
        <fullName evidence="4">WAP domain-containing protein</fullName>
    </recommendedName>
</protein>
<feature type="region of interest" description="Disordered" evidence="1">
    <location>
        <begin position="1"/>
        <end position="52"/>
    </location>
</feature>
<evidence type="ECO:0008006" key="4">
    <source>
        <dbReference type="Google" id="ProtNLM"/>
    </source>
</evidence>
<feature type="non-terminal residue" evidence="2">
    <location>
        <position position="1"/>
    </location>
</feature>
<organism evidence="2 3">
    <name type="scientific">Porites lobata</name>
    <dbReference type="NCBI Taxonomy" id="104759"/>
    <lineage>
        <taxon>Eukaryota</taxon>
        <taxon>Metazoa</taxon>
        <taxon>Cnidaria</taxon>
        <taxon>Anthozoa</taxon>
        <taxon>Hexacorallia</taxon>
        <taxon>Scleractinia</taxon>
        <taxon>Fungiina</taxon>
        <taxon>Poritidae</taxon>
        <taxon>Porites</taxon>
    </lineage>
</organism>
<dbReference type="Proteomes" id="UP001159405">
    <property type="component" value="Unassembled WGS sequence"/>
</dbReference>
<feature type="region of interest" description="Disordered" evidence="1">
    <location>
        <begin position="65"/>
        <end position="86"/>
    </location>
</feature>
<sequence length="177" mass="19382">QDNEHIDDDDDVITRPTSGLQSGNQNDKIAKQTIPQTGQESSQNETLSDIPDESQMNANSFAKNETAANQTQSSANNSTVSNDLSSNLNEQEKISLMKIKPIINQDDCLESGMTCCQTKCIYGKRMCVPRVSAVCPLRTPYYTAFKPCKDSGDCGTGRVCCLDMAGRHYCHQSSSVE</sequence>
<feature type="compositionally biased region" description="Acidic residues" evidence="1">
    <location>
        <begin position="1"/>
        <end position="11"/>
    </location>
</feature>
<reference evidence="2 3" key="1">
    <citation type="submission" date="2022-05" db="EMBL/GenBank/DDBJ databases">
        <authorList>
            <consortium name="Genoscope - CEA"/>
            <person name="William W."/>
        </authorList>
    </citation>
    <scope>NUCLEOTIDE SEQUENCE [LARGE SCALE GENOMIC DNA]</scope>
</reference>
<proteinExistence type="predicted"/>